<proteinExistence type="predicted"/>
<organism evidence="1 2">
    <name type="scientific">Ensete ventricosum</name>
    <name type="common">Abyssinian banana</name>
    <name type="synonym">Musa ensete</name>
    <dbReference type="NCBI Taxonomy" id="4639"/>
    <lineage>
        <taxon>Eukaryota</taxon>
        <taxon>Viridiplantae</taxon>
        <taxon>Streptophyta</taxon>
        <taxon>Embryophyta</taxon>
        <taxon>Tracheophyta</taxon>
        <taxon>Spermatophyta</taxon>
        <taxon>Magnoliopsida</taxon>
        <taxon>Liliopsida</taxon>
        <taxon>Zingiberales</taxon>
        <taxon>Musaceae</taxon>
        <taxon>Ensete</taxon>
    </lineage>
</organism>
<name>A0A426ZWY8_ENSVE</name>
<reference evidence="1 2" key="1">
    <citation type="journal article" date="2014" name="Agronomy (Basel)">
        <title>A Draft Genome Sequence for Ensete ventricosum, the Drought-Tolerant Tree Against Hunger.</title>
        <authorList>
            <person name="Harrison J."/>
            <person name="Moore K.A."/>
            <person name="Paszkiewicz K."/>
            <person name="Jones T."/>
            <person name="Grant M."/>
            <person name="Ambacheew D."/>
            <person name="Muzemil S."/>
            <person name="Studholme D.J."/>
        </authorList>
    </citation>
    <scope>NUCLEOTIDE SEQUENCE [LARGE SCALE GENOMIC DNA]</scope>
</reference>
<gene>
    <name evidence="1" type="ORF">B296_00015208</name>
</gene>
<evidence type="ECO:0000313" key="2">
    <source>
        <dbReference type="Proteomes" id="UP000287651"/>
    </source>
</evidence>
<comment type="caution">
    <text evidence="1">The sequence shown here is derived from an EMBL/GenBank/DDBJ whole genome shotgun (WGS) entry which is preliminary data.</text>
</comment>
<accession>A0A426ZWY8</accession>
<dbReference type="Proteomes" id="UP000287651">
    <property type="component" value="Unassembled WGS sequence"/>
</dbReference>
<dbReference type="AlphaFoldDB" id="A0A426ZWY8"/>
<evidence type="ECO:0000313" key="1">
    <source>
        <dbReference type="EMBL" id="RRT68463.1"/>
    </source>
</evidence>
<dbReference type="EMBL" id="AMZH03004685">
    <property type="protein sequence ID" value="RRT68463.1"/>
    <property type="molecule type" value="Genomic_DNA"/>
</dbReference>
<protein>
    <submittedName>
        <fullName evidence="1">Uncharacterized protein</fullName>
    </submittedName>
</protein>
<sequence>MRGRGGMPVAFADFTVFSSDKEKASLQDTESSTVAMNGLQGILLESSDRGGVHVEYPLFLIITSICEVENEKKLVLPLKSHLLPSPQ</sequence>